<proteinExistence type="inferred from homology"/>
<comment type="similarity">
    <text evidence="1">Belongs to the SMP-30/CGR1 family.</text>
</comment>
<comment type="caution">
    <text evidence="3">The sequence shown here is derived from an EMBL/GenBank/DDBJ whole genome shotgun (WGS) entry which is preliminary data.</text>
</comment>
<organism evidence="3 4">
    <name type="scientific">Dryococelus australis</name>
    <dbReference type="NCBI Taxonomy" id="614101"/>
    <lineage>
        <taxon>Eukaryota</taxon>
        <taxon>Metazoa</taxon>
        <taxon>Ecdysozoa</taxon>
        <taxon>Arthropoda</taxon>
        <taxon>Hexapoda</taxon>
        <taxon>Insecta</taxon>
        <taxon>Pterygota</taxon>
        <taxon>Neoptera</taxon>
        <taxon>Polyneoptera</taxon>
        <taxon>Phasmatodea</taxon>
        <taxon>Verophasmatodea</taxon>
        <taxon>Anareolatae</taxon>
        <taxon>Phasmatidae</taxon>
        <taxon>Eurycanthinae</taxon>
        <taxon>Dryococelus</taxon>
    </lineage>
</organism>
<dbReference type="InterPro" id="IPR013658">
    <property type="entry name" value="SGL"/>
</dbReference>
<dbReference type="EMBL" id="JARBHB010000005">
    <property type="protein sequence ID" value="KAJ8883156.1"/>
    <property type="molecule type" value="Genomic_DNA"/>
</dbReference>
<gene>
    <name evidence="3" type="ORF">PR048_014996</name>
</gene>
<dbReference type="Gene3D" id="2.120.10.30">
    <property type="entry name" value="TolB, C-terminal domain"/>
    <property type="match status" value="1"/>
</dbReference>
<dbReference type="Pfam" id="PF08450">
    <property type="entry name" value="SGL"/>
    <property type="match status" value="1"/>
</dbReference>
<dbReference type="Proteomes" id="UP001159363">
    <property type="component" value="Chromosome 4"/>
</dbReference>
<name>A0ABQ9HFR2_9NEOP</name>
<dbReference type="PANTHER" id="PTHR10907:SF66">
    <property type="entry name" value="MIP34848P1-RELATED"/>
    <property type="match status" value="1"/>
</dbReference>
<keyword evidence="4" id="KW-1185">Reference proteome</keyword>
<dbReference type="PANTHER" id="PTHR10907">
    <property type="entry name" value="REGUCALCIN"/>
    <property type="match status" value="1"/>
</dbReference>
<reference evidence="3 4" key="1">
    <citation type="submission" date="2023-02" db="EMBL/GenBank/DDBJ databases">
        <title>LHISI_Scaffold_Assembly.</title>
        <authorList>
            <person name="Stuart O.P."/>
            <person name="Cleave R."/>
            <person name="Magrath M.J.L."/>
            <person name="Mikheyev A.S."/>
        </authorList>
    </citation>
    <scope>NUCLEOTIDE SEQUENCE [LARGE SCALE GENOMIC DNA]</scope>
    <source>
        <strain evidence="3">Daus_M_001</strain>
        <tissue evidence="3">Leg muscle</tissue>
    </source>
</reference>
<accession>A0ABQ9HFR2</accession>
<dbReference type="InterPro" id="IPR011042">
    <property type="entry name" value="6-blade_b-propeller_TolB-like"/>
</dbReference>
<dbReference type="SUPFAM" id="SSF63829">
    <property type="entry name" value="Calcium-dependent phosphotriesterase"/>
    <property type="match status" value="1"/>
</dbReference>
<evidence type="ECO:0000313" key="3">
    <source>
        <dbReference type="EMBL" id="KAJ8883156.1"/>
    </source>
</evidence>
<feature type="domain" description="SMP-30/Gluconolactonase/LRE-like region" evidence="2">
    <location>
        <begin position="14"/>
        <end position="85"/>
    </location>
</feature>
<sequence length="86" mass="9357">MLRALIIKLCTDGGPVSLVIPVEGKKDQFVITVGRNLAVMTWDGKSSKPAKVDILSTVDDEEGKQDNRFNDGKVDPTGRLWAGCLK</sequence>
<evidence type="ECO:0000259" key="2">
    <source>
        <dbReference type="Pfam" id="PF08450"/>
    </source>
</evidence>
<evidence type="ECO:0000313" key="4">
    <source>
        <dbReference type="Proteomes" id="UP001159363"/>
    </source>
</evidence>
<evidence type="ECO:0000256" key="1">
    <source>
        <dbReference type="ARBA" id="ARBA00008853"/>
    </source>
</evidence>
<protein>
    <recommendedName>
        <fullName evidence="2">SMP-30/Gluconolactonase/LRE-like region domain-containing protein</fullName>
    </recommendedName>
</protein>